<protein>
    <submittedName>
        <fullName evidence="7">Anti-silencing protein, ASF1 family protein</fullName>
    </submittedName>
</protein>
<dbReference type="PANTHER" id="PTHR12040">
    <property type="entry name" value="ANTI-SILENCING PROTEIN 1"/>
    <property type="match status" value="1"/>
</dbReference>
<proteinExistence type="inferred from homology"/>
<evidence type="ECO:0000313" key="8">
    <source>
        <dbReference type="Proteomes" id="UP000823046"/>
    </source>
</evidence>
<evidence type="ECO:0000256" key="6">
    <source>
        <dbReference type="ARBA" id="ARBA00023242"/>
    </source>
</evidence>
<dbReference type="InterPro" id="IPR006818">
    <property type="entry name" value="ASF1-like"/>
</dbReference>
<dbReference type="Proteomes" id="UP000823046">
    <property type="component" value="Unassembled WGS sequence"/>
</dbReference>
<organism evidence="7 8">
    <name type="scientific">Cardiosporidium cionae</name>
    <dbReference type="NCBI Taxonomy" id="476202"/>
    <lineage>
        <taxon>Eukaryota</taxon>
        <taxon>Sar</taxon>
        <taxon>Alveolata</taxon>
        <taxon>Apicomplexa</taxon>
        <taxon>Aconoidasida</taxon>
        <taxon>Nephromycida</taxon>
        <taxon>Cardiosporidium</taxon>
    </lineage>
</organism>
<comment type="similarity">
    <text evidence="2">Belongs to the ASF1 family.</text>
</comment>
<comment type="caution">
    <text evidence="7">The sequence shown here is derived from an EMBL/GenBank/DDBJ whole genome shotgun (WGS) entry which is preliminary data.</text>
</comment>
<keyword evidence="8" id="KW-1185">Reference proteome</keyword>
<accession>A0ABQ7JCF8</accession>
<evidence type="ECO:0000256" key="3">
    <source>
        <dbReference type="ARBA" id="ARBA00023015"/>
    </source>
</evidence>
<dbReference type="Pfam" id="PF04729">
    <property type="entry name" value="ASF1_hist_chap"/>
    <property type="match status" value="1"/>
</dbReference>
<evidence type="ECO:0000313" key="7">
    <source>
        <dbReference type="EMBL" id="KAF8821702.1"/>
    </source>
</evidence>
<dbReference type="Gene3D" id="2.60.40.1490">
    <property type="entry name" value="Histone chaperone ASF1-like"/>
    <property type="match status" value="1"/>
</dbReference>
<name>A0ABQ7JCF8_9APIC</name>
<evidence type="ECO:0000256" key="4">
    <source>
        <dbReference type="ARBA" id="ARBA00023163"/>
    </source>
</evidence>
<dbReference type="PANTHER" id="PTHR12040:SF0">
    <property type="entry name" value="HISTONE CHAPERONE ASF1"/>
    <property type="match status" value="1"/>
</dbReference>
<keyword evidence="5" id="KW-0143">Chaperone</keyword>
<dbReference type="InterPro" id="IPR036747">
    <property type="entry name" value="ASF1-like_sf"/>
</dbReference>
<sequence length="251" mass="27698">MACINVTRISVKNNPAPLMTPFKFHITFESLHELLEDVEWRIIYVGECNSLPDDSVNEEINGASQPPGEIELDCVALGPIKRGVLSFEFAVKPPDFAQMDPESILGMQAILVTASYKKQEFIRIGYFLNNAYMNSALRENPPYPPKLDEVARCVIADSPRVTRFPIHWDELNPDLTQPESESDAIPVGDCLDPGIFFKPAVGATSATLPTAGTVISDNAMRINNTASIEMTENIGIQDGILQNEEDVEMTV</sequence>
<evidence type="ECO:0000256" key="2">
    <source>
        <dbReference type="ARBA" id="ARBA00006051"/>
    </source>
</evidence>
<gene>
    <name evidence="7" type="ORF">IE077_001695</name>
</gene>
<reference evidence="7 8" key="1">
    <citation type="journal article" date="2020" name="bioRxiv">
        <title>Metabolic contributions of an alphaproteobacterial endosymbiont in the apicomplexan Cardiosporidium cionae.</title>
        <authorList>
            <person name="Hunter E.S."/>
            <person name="Paight C.J."/>
            <person name="Lane C.E."/>
        </authorList>
    </citation>
    <scope>NUCLEOTIDE SEQUENCE [LARGE SCALE GENOMIC DNA]</scope>
    <source>
        <strain evidence="7">ESH_2018</strain>
    </source>
</reference>
<keyword evidence="4" id="KW-0804">Transcription</keyword>
<evidence type="ECO:0000256" key="5">
    <source>
        <dbReference type="ARBA" id="ARBA00023186"/>
    </source>
</evidence>
<keyword evidence="6" id="KW-0539">Nucleus</keyword>
<dbReference type="EMBL" id="JADAQX010000141">
    <property type="protein sequence ID" value="KAF8821702.1"/>
    <property type="molecule type" value="Genomic_DNA"/>
</dbReference>
<evidence type="ECO:0000256" key="1">
    <source>
        <dbReference type="ARBA" id="ARBA00004123"/>
    </source>
</evidence>
<keyword evidence="3" id="KW-0805">Transcription regulation</keyword>
<comment type="subcellular location">
    <subcellularLocation>
        <location evidence="1">Nucleus</location>
    </subcellularLocation>
</comment>
<dbReference type="SUPFAM" id="SSF101546">
    <property type="entry name" value="ASF1-like"/>
    <property type="match status" value="1"/>
</dbReference>